<dbReference type="STRING" id="142588.SAMN04488559_10325"/>
<feature type="active site" description="Proton donor/acceptor" evidence="4">
    <location>
        <position position="140"/>
    </location>
</feature>
<keyword evidence="5" id="KW-0472">Membrane</keyword>
<dbReference type="InterPro" id="IPR042007">
    <property type="entry name" value="Sortase_A"/>
</dbReference>
<evidence type="ECO:0000256" key="2">
    <source>
        <dbReference type="ARBA" id="ARBA00022801"/>
    </source>
</evidence>
<dbReference type="GO" id="GO:0006508">
    <property type="term" value="P:proteolysis"/>
    <property type="evidence" value="ECO:0007669"/>
    <property type="project" value="UniProtKB-KW"/>
</dbReference>
<dbReference type="Pfam" id="PF04203">
    <property type="entry name" value="Sortase"/>
    <property type="match status" value="1"/>
</dbReference>
<proteinExistence type="predicted"/>
<dbReference type="GO" id="GO:0008234">
    <property type="term" value="F:cysteine-type peptidase activity"/>
    <property type="evidence" value="ECO:0007669"/>
    <property type="project" value="UniProtKB-KW"/>
</dbReference>
<evidence type="ECO:0000256" key="1">
    <source>
        <dbReference type="ARBA" id="ARBA00022670"/>
    </source>
</evidence>
<accession>A0A1H9R335</accession>
<dbReference type="RefSeq" id="WP_092650417.1">
    <property type="nucleotide sequence ID" value="NZ_FOHA01000003.1"/>
</dbReference>
<dbReference type="InterPro" id="IPR005754">
    <property type="entry name" value="Sortase"/>
</dbReference>
<keyword evidence="2" id="KW-0378">Hydrolase</keyword>
<dbReference type="SUPFAM" id="SSF63817">
    <property type="entry name" value="Sortase"/>
    <property type="match status" value="1"/>
</dbReference>
<feature type="active site" description="Acyl-thioester intermediate" evidence="4">
    <location>
        <position position="204"/>
    </location>
</feature>
<dbReference type="Gene3D" id="2.40.260.10">
    <property type="entry name" value="Sortase"/>
    <property type="match status" value="1"/>
</dbReference>
<name>A0A1H9R335_9LACT</name>
<keyword evidence="5" id="KW-0812">Transmembrane</keyword>
<feature type="transmembrane region" description="Helical" evidence="5">
    <location>
        <begin position="20"/>
        <end position="44"/>
    </location>
</feature>
<gene>
    <name evidence="6" type="ORF">SAMN04488559_10325</name>
</gene>
<reference evidence="6 7" key="1">
    <citation type="submission" date="2016-10" db="EMBL/GenBank/DDBJ databases">
        <authorList>
            <person name="de Groot N.N."/>
        </authorList>
    </citation>
    <scope>NUCLEOTIDE SEQUENCE [LARGE SCALE GENOMIC DNA]</scope>
    <source>
        <strain evidence="6 7">DSM 13760</strain>
    </source>
</reference>
<dbReference type="NCBIfam" id="TIGR01076">
    <property type="entry name" value="sortase_fam"/>
    <property type="match status" value="1"/>
</dbReference>
<keyword evidence="5" id="KW-1133">Transmembrane helix</keyword>
<organism evidence="6 7">
    <name type="scientific">Isobaculum melis</name>
    <dbReference type="NCBI Taxonomy" id="142588"/>
    <lineage>
        <taxon>Bacteria</taxon>
        <taxon>Bacillati</taxon>
        <taxon>Bacillota</taxon>
        <taxon>Bacilli</taxon>
        <taxon>Lactobacillales</taxon>
        <taxon>Carnobacteriaceae</taxon>
        <taxon>Isobaculum</taxon>
    </lineage>
</organism>
<dbReference type="AlphaFoldDB" id="A0A1H9R335"/>
<keyword evidence="1" id="KW-0645">Protease</keyword>
<evidence type="ECO:0000313" key="7">
    <source>
        <dbReference type="Proteomes" id="UP000198948"/>
    </source>
</evidence>
<dbReference type="Proteomes" id="UP000198948">
    <property type="component" value="Unassembled WGS sequence"/>
</dbReference>
<dbReference type="InterPro" id="IPR023365">
    <property type="entry name" value="Sortase_dom-sf"/>
</dbReference>
<dbReference type="EMBL" id="FOHA01000003">
    <property type="protein sequence ID" value="SER67108.1"/>
    <property type="molecule type" value="Genomic_DNA"/>
</dbReference>
<sequence>MTKEVKKDKQEKKEKFSIKWLIIAILLFILGIGLVFSNQIYGFFISKSVEQNLVEQKDQPLTISSESQEEEPKDEGVYMPKETYLDDSDEEIYLGKLAMPDVEIALPIVKGVGANNLFRGAATNKIGQKMGEGNYPLSAHKMPDGQDHLLFSPLLKAEIGHRVYITDEQKIYVYVVNKIFDVKPDQVDILDDVYGETMITLYTCSTDIAAERRVVQGELEKEIIYEEASDAEKALFNQ</sequence>
<evidence type="ECO:0000256" key="4">
    <source>
        <dbReference type="PIRSR" id="PIRSR605754-1"/>
    </source>
</evidence>
<evidence type="ECO:0000313" key="6">
    <source>
        <dbReference type="EMBL" id="SER67108.1"/>
    </source>
</evidence>
<dbReference type="CDD" id="cd06165">
    <property type="entry name" value="Sortase_A"/>
    <property type="match status" value="1"/>
</dbReference>
<protein>
    <submittedName>
        <fullName evidence="6">Sortase A</fullName>
    </submittedName>
</protein>
<keyword evidence="7" id="KW-1185">Reference proteome</keyword>
<evidence type="ECO:0000256" key="3">
    <source>
        <dbReference type="ARBA" id="ARBA00022807"/>
    </source>
</evidence>
<evidence type="ECO:0000256" key="5">
    <source>
        <dbReference type="SAM" id="Phobius"/>
    </source>
</evidence>
<dbReference type="OrthoDB" id="1648028at2"/>
<keyword evidence="3" id="KW-0788">Thiol protease</keyword>